<dbReference type="PROSITE" id="PS00059">
    <property type="entry name" value="ADH_ZINC"/>
    <property type="match status" value="1"/>
</dbReference>
<dbReference type="EC" id="1.1.1.1" evidence="3"/>
<organism evidence="11 12">
    <name type="scientific">Pseudonocardia ailaonensis</name>
    <dbReference type="NCBI Taxonomy" id="367279"/>
    <lineage>
        <taxon>Bacteria</taxon>
        <taxon>Bacillati</taxon>
        <taxon>Actinomycetota</taxon>
        <taxon>Actinomycetes</taxon>
        <taxon>Pseudonocardiales</taxon>
        <taxon>Pseudonocardiaceae</taxon>
        <taxon>Pseudonocardia</taxon>
    </lineage>
</organism>
<dbReference type="SUPFAM" id="SSF51735">
    <property type="entry name" value="NAD(P)-binding Rossmann-fold domains"/>
    <property type="match status" value="1"/>
</dbReference>
<dbReference type="InterPro" id="IPR020843">
    <property type="entry name" value="ER"/>
</dbReference>
<dbReference type="SMART" id="SM00829">
    <property type="entry name" value="PKS_ER"/>
    <property type="match status" value="1"/>
</dbReference>
<dbReference type="InterPro" id="IPR013154">
    <property type="entry name" value="ADH-like_N"/>
</dbReference>
<comment type="caution">
    <text evidence="11">The sequence shown here is derived from an EMBL/GenBank/DDBJ whole genome shotgun (WGS) entry which is preliminary data.</text>
</comment>
<feature type="domain" description="Enoyl reductase (ER)" evidence="10">
    <location>
        <begin position="10"/>
        <end position="333"/>
    </location>
</feature>
<dbReference type="SUPFAM" id="SSF50129">
    <property type="entry name" value="GroES-like"/>
    <property type="match status" value="1"/>
</dbReference>
<reference evidence="11 12" key="1">
    <citation type="journal article" date="2019" name="Int. J. Syst. Evol. Microbiol.">
        <title>The Global Catalogue of Microorganisms (GCM) 10K type strain sequencing project: providing services to taxonomists for standard genome sequencing and annotation.</title>
        <authorList>
            <consortium name="The Broad Institute Genomics Platform"/>
            <consortium name="The Broad Institute Genome Sequencing Center for Infectious Disease"/>
            <person name="Wu L."/>
            <person name="Ma J."/>
        </authorList>
    </citation>
    <scope>NUCLEOTIDE SEQUENCE [LARGE SCALE GENOMIC DNA]</scope>
    <source>
        <strain evidence="11 12">JCM 16009</strain>
    </source>
</reference>
<comment type="similarity">
    <text evidence="2 9">Belongs to the zinc-containing alcohol dehydrogenase family.</text>
</comment>
<gene>
    <name evidence="11" type="ORF">GCM10009836_41910</name>
</gene>
<dbReference type="InterPro" id="IPR002328">
    <property type="entry name" value="ADH_Zn_CS"/>
</dbReference>
<evidence type="ECO:0000256" key="2">
    <source>
        <dbReference type="ARBA" id="ARBA00008072"/>
    </source>
</evidence>
<proteinExistence type="inferred from homology"/>
<dbReference type="Proteomes" id="UP001500449">
    <property type="component" value="Unassembled WGS sequence"/>
</dbReference>
<sequence length="335" mass="34763">MKAVSFAETGGPEVLVYGDLPDPTPTDTQVVVAVRACGICGHDSADRAGLAHIPLPAVLGHEIAGDVVAVGSAVRGFAVGDRVACKQFHTCGRCLPCRSGDELSCAQKEFTYGGGAEYVALEQDTLLSVPDGVDYADAALTACAVGTCLQALDRIGTLRPGETAVITGAGGGLGLHAMQVAKAMGARVIGLTSSPQKAELLGRHGADEVVVSGPELATQLLDLTGGRGPEVVLDNVGHPDVFGPCFRALARRGRYVLTGQLYRQKISLFPAFVFFKEAVITGSGSTLMSTFMRSMELVESGKVRPVTQTYALSDAVEAHEAVDASRVVGRAILVP</sequence>
<evidence type="ECO:0000256" key="5">
    <source>
        <dbReference type="ARBA" id="ARBA00022833"/>
    </source>
</evidence>
<comment type="catalytic activity">
    <reaction evidence="8">
        <text>a primary alcohol + NAD(+) = an aldehyde + NADH + H(+)</text>
        <dbReference type="Rhea" id="RHEA:10736"/>
        <dbReference type="ChEBI" id="CHEBI:15378"/>
        <dbReference type="ChEBI" id="CHEBI:15734"/>
        <dbReference type="ChEBI" id="CHEBI:17478"/>
        <dbReference type="ChEBI" id="CHEBI:57540"/>
        <dbReference type="ChEBI" id="CHEBI:57945"/>
        <dbReference type="EC" id="1.1.1.1"/>
    </reaction>
</comment>
<keyword evidence="6" id="KW-0560">Oxidoreductase</keyword>
<dbReference type="InterPro" id="IPR036291">
    <property type="entry name" value="NAD(P)-bd_dom_sf"/>
</dbReference>
<evidence type="ECO:0000256" key="8">
    <source>
        <dbReference type="ARBA" id="ARBA00049243"/>
    </source>
</evidence>
<keyword evidence="12" id="KW-1185">Reference proteome</keyword>
<comment type="catalytic activity">
    <reaction evidence="7">
        <text>a secondary alcohol + NAD(+) = a ketone + NADH + H(+)</text>
        <dbReference type="Rhea" id="RHEA:10740"/>
        <dbReference type="ChEBI" id="CHEBI:15378"/>
        <dbReference type="ChEBI" id="CHEBI:17087"/>
        <dbReference type="ChEBI" id="CHEBI:35681"/>
        <dbReference type="ChEBI" id="CHEBI:57540"/>
        <dbReference type="ChEBI" id="CHEBI:57945"/>
        <dbReference type="EC" id="1.1.1.1"/>
    </reaction>
</comment>
<evidence type="ECO:0000256" key="7">
    <source>
        <dbReference type="ARBA" id="ARBA00049164"/>
    </source>
</evidence>
<evidence type="ECO:0000259" key="10">
    <source>
        <dbReference type="SMART" id="SM00829"/>
    </source>
</evidence>
<keyword evidence="4 9" id="KW-0479">Metal-binding</keyword>
<dbReference type="PANTHER" id="PTHR42940">
    <property type="entry name" value="ALCOHOL DEHYDROGENASE 1-RELATED"/>
    <property type="match status" value="1"/>
</dbReference>
<dbReference type="InterPro" id="IPR011032">
    <property type="entry name" value="GroES-like_sf"/>
</dbReference>
<evidence type="ECO:0000313" key="11">
    <source>
        <dbReference type="EMBL" id="GAA1857265.1"/>
    </source>
</evidence>
<name>A0ABN2NCG1_9PSEU</name>
<evidence type="ECO:0000313" key="12">
    <source>
        <dbReference type="Proteomes" id="UP001500449"/>
    </source>
</evidence>
<evidence type="ECO:0000256" key="4">
    <source>
        <dbReference type="ARBA" id="ARBA00022723"/>
    </source>
</evidence>
<accession>A0ABN2NCG1</accession>
<protein>
    <recommendedName>
        <fullName evidence="3">alcohol dehydrogenase</fullName>
        <ecNumber evidence="3">1.1.1.1</ecNumber>
    </recommendedName>
</protein>
<comment type="cofactor">
    <cofactor evidence="1 9">
        <name>Zn(2+)</name>
        <dbReference type="ChEBI" id="CHEBI:29105"/>
    </cofactor>
</comment>
<dbReference type="RefSeq" id="WP_344419553.1">
    <property type="nucleotide sequence ID" value="NZ_BAAAQK010000013.1"/>
</dbReference>
<dbReference type="PANTHER" id="PTHR42940:SF8">
    <property type="entry name" value="VACUOLAR PROTEIN SORTING-ASSOCIATED PROTEIN 11"/>
    <property type="match status" value="1"/>
</dbReference>
<evidence type="ECO:0000256" key="1">
    <source>
        <dbReference type="ARBA" id="ARBA00001947"/>
    </source>
</evidence>
<dbReference type="Gene3D" id="3.90.180.10">
    <property type="entry name" value="Medium-chain alcohol dehydrogenases, catalytic domain"/>
    <property type="match status" value="1"/>
</dbReference>
<dbReference type="Pfam" id="PF08240">
    <property type="entry name" value="ADH_N"/>
    <property type="match status" value="1"/>
</dbReference>
<evidence type="ECO:0000256" key="9">
    <source>
        <dbReference type="RuleBase" id="RU361277"/>
    </source>
</evidence>
<evidence type="ECO:0000256" key="3">
    <source>
        <dbReference type="ARBA" id="ARBA00013190"/>
    </source>
</evidence>
<dbReference type="Pfam" id="PF00107">
    <property type="entry name" value="ADH_zinc_N"/>
    <property type="match status" value="1"/>
</dbReference>
<evidence type="ECO:0000256" key="6">
    <source>
        <dbReference type="ARBA" id="ARBA00023002"/>
    </source>
</evidence>
<dbReference type="EMBL" id="BAAAQK010000013">
    <property type="protein sequence ID" value="GAA1857265.1"/>
    <property type="molecule type" value="Genomic_DNA"/>
</dbReference>
<dbReference type="InterPro" id="IPR013149">
    <property type="entry name" value="ADH-like_C"/>
</dbReference>
<keyword evidence="5 9" id="KW-0862">Zinc</keyword>